<dbReference type="EMBL" id="CM042048">
    <property type="protein sequence ID" value="KAI3758817.1"/>
    <property type="molecule type" value="Genomic_DNA"/>
</dbReference>
<evidence type="ECO:0000313" key="2">
    <source>
        <dbReference type="Proteomes" id="UP001055879"/>
    </source>
</evidence>
<name>A0ACB9EK26_ARCLA</name>
<organism evidence="1 2">
    <name type="scientific">Arctium lappa</name>
    <name type="common">Greater burdock</name>
    <name type="synonym">Lappa major</name>
    <dbReference type="NCBI Taxonomy" id="4217"/>
    <lineage>
        <taxon>Eukaryota</taxon>
        <taxon>Viridiplantae</taxon>
        <taxon>Streptophyta</taxon>
        <taxon>Embryophyta</taxon>
        <taxon>Tracheophyta</taxon>
        <taxon>Spermatophyta</taxon>
        <taxon>Magnoliopsida</taxon>
        <taxon>eudicotyledons</taxon>
        <taxon>Gunneridae</taxon>
        <taxon>Pentapetalae</taxon>
        <taxon>asterids</taxon>
        <taxon>campanulids</taxon>
        <taxon>Asterales</taxon>
        <taxon>Asteraceae</taxon>
        <taxon>Carduoideae</taxon>
        <taxon>Cardueae</taxon>
        <taxon>Arctiinae</taxon>
        <taxon>Arctium</taxon>
    </lineage>
</organism>
<protein>
    <submittedName>
        <fullName evidence="1">Uncharacterized protein</fullName>
    </submittedName>
</protein>
<reference evidence="1 2" key="2">
    <citation type="journal article" date="2022" name="Mol. Ecol. Resour.">
        <title>The genomes of chicory, endive, great burdock and yacon provide insights into Asteraceae paleo-polyploidization history and plant inulin production.</title>
        <authorList>
            <person name="Fan W."/>
            <person name="Wang S."/>
            <person name="Wang H."/>
            <person name="Wang A."/>
            <person name="Jiang F."/>
            <person name="Liu H."/>
            <person name="Zhao H."/>
            <person name="Xu D."/>
            <person name="Zhang Y."/>
        </authorList>
    </citation>
    <scope>NUCLEOTIDE SEQUENCE [LARGE SCALE GENOMIC DNA]</scope>
    <source>
        <strain evidence="2">cv. Niubang</strain>
    </source>
</reference>
<proteinExistence type="predicted"/>
<reference evidence="2" key="1">
    <citation type="journal article" date="2022" name="Mol. Ecol. Resour.">
        <title>The genomes of chicory, endive, great burdock and yacon provide insights into Asteraceae palaeo-polyploidization history and plant inulin production.</title>
        <authorList>
            <person name="Fan W."/>
            <person name="Wang S."/>
            <person name="Wang H."/>
            <person name="Wang A."/>
            <person name="Jiang F."/>
            <person name="Liu H."/>
            <person name="Zhao H."/>
            <person name="Xu D."/>
            <person name="Zhang Y."/>
        </authorList>
    </citation>
    <scope>NUCLEOTIDE SEQUENCE [LARGE SCALE GENOMIC DNA]</scope>
    <source>
        <strain evidence="2">cv. Niubang</strain>
    </source>
</reference>
<sequence length="314" mass="34943">MAHILFCEMLTVVDKKNKDLAKGKQPISVLFPRFISMVIQRAMEKFSITEEGPRTPLFMINSFKATEVPPYPNDRRFPHTMIEVIPADSTTHLLLSRVAQSSEPMMGSPTHLGSEPEPESESDISDTAQNVNRAQPEAEEGEEERILEGEFLNLESEGGEVEKDVLVGTHERFQSPNPCANTSTIQGGPTSLYIETEVHTSNPSHPSRSEASTSVSEARIKGETSDMAKSSQQNLDQDKNTHSPQSMSPPHVHDAFVAHKKMDRSLDQERPKISRMDCLSEKEWHDLLAHGLLSLDNKVSTHIRLSSSDSDSDD</sequence>
<keyword evidence="2" id="KW-1185">Reference proteome</keyword>
<comment type="caution">
    <text evidence="1">The sequence shown here is derived from an EMBL/GenBank/DDBJ whole genome shotgun (WGS) entry which is preliminary data.</text>
</comment>
<dbReference type="Proteomes" id="UP001055879">
    <property type="component" value="Linkage Group LG02"/>
</dbReference>
<accession>A0ACB9EK26</accession>
<evidence type="ECO:0000313" key="1">
    <source>
        <dbReference type="EMBL" id="KAI3758817.1"/>
    </source>
</evidence>
<gene>
    <name evidence="1" type="ORF">L6452_06389</name>
</gene>